<dbReference type="SUPFAM" id="SSF103473">
    <property type="entry name" value="MFS general substrate transporter"/>
    <property type="match status" value="1"/>
</dbReference>
<name>A0ABR3Q0D2_9TREE</name>
<reference evidence="9 10" key="1">
    <citation type="submission" date="2023-08" db="EMBL/GenBank/DDBJ databases">
        <title>Annotated Genome Sequence of Vanrija albida AlHP1.</title>
        <authorList>
            <person name="Herzog R."/>
        </authorList>
    </citation>
    <scope>NUCLEOTIDE SEQUENCE [LARGE SCALE GENOMIC DNA]</scope>
    <source>
        <strain evidence="9 10">AlHP1</strain>
    </source>
</reference>
<feature type="transmembrane region" description="Helical" evidence="7">
    <location>
        <begin position="438"/>
        <end position="463"/>
    </location>
</feature>
<feature type="transmembrane region" description="Helical" evidence="7">
    <location>
        <begin position="112"/>
        <end position="128"/>
    </location>
</feature>
<evidence type="ECO:0000256" key="1">
    <source>
        <dbReference type="ARBA" id="ARBA00004141"/>
    </source>
</evidence>
<dbReference type="Gene3D" id="1.20.1250.20">
    <property type="entry name" value="MFS general substrate transporter like domains"/>
    <property type="match status" value="1"/>
</dbReference>
<keyword evidence="5 7" id="KW-0472">Membrane</keyword>
<dbReference type="EMBL" id="JBBXJM010000005">
    <property type="protein sequence ID" value="KAL1407902.1"/>
    <property type="molecule type" value="Genomic_DNA"/>
</dbReference>
<feature type="transmembrane region" description="Helical" evidence="7">
    <location>
        <begin position="339"/>
        <end position="358"/>
    </location>
</feature>
<gene>
    <name evidence="9" type="ORF">Q8F55_007338</name>
</gene>
<evidence type="ECO:0000256" key="6">
    <source>
        <dbReference type="SAM" id="MobiDB-lite"/>
    </source>
</evidence>
<feature type="transmembrane region" description="Helical" evidence="7">
    <location>
        <begin position="408"/>
        <end position="426"/>
    </location>
</feature>
<proteinExistence type="predicted"/>
<feature type="transmembrane region" description="Helical" evidence="7">
    <location>
        <begin position="195"/>
        <end position="222"/>
    </location>
</feature>
<protein>
    <recommendedName>
        <fullName evidence="8">Major facilitator superfamily (MFS) profile domain-containing protein</fullName>
    </recommendedName>
</protein>
<feature type="transmembrane region" description="Helical" evidence="7">
    <location>
        <begin position="234"/>
        <end position="254"/>
    </location>
</feature>
<comment type="caution">
    <text evidence="9">The sequence shown here is derived from an EMBL/GenBank/DDBJ whole genome shotgun (WGS) entry which is preliminary data.</text>
</comment>
<dbReference type="InterPro" id="IPR011701">
    <property type="entry name" value="MFS"/>
</dbReference>
<feature type="transmembrane region" description="Helical" evidence="7">
    <location>
        <begin position="475"/>
        <end position="493"/>
    </location>
</feature>
<accession>A0ABR3Q0D2</accession>
<dbReference type="PANTHER" id="PTHR42718">
    <property type="entry name" value="MAJOR FACILITATOR SUPERFAMILY MULTIDRUG TRANSPORTER MFSC"/>
    <property type="match status" value="1"/>
</dbReference>
<keyword evidence="2" id="KW-0813">Transport</keyword>
<comment type="subcellular location">
    <subcellularLocation>
        <location evidence="1">Membrane</location>
        <topology evidence="1">Multi-pass membrane protein</topology>
    </subcellularLocation>
</comment>
<evidence type="ECO:0000256" key="7">
    <source>
        <dbReference type="SAM" id="Phobius"/>
    </source>
</evidence>
<feature type="transmembrane region" description="Helical" evidence="7">
    <location>
        <begin position="275"/>
        <end position="300"/>
    </location>
</feature>
<feature type="transmembrane region" description="Helical" evidence="7">
    <location>
        <begin position="513"/>
        <end position="531"/>
    </location>
</feature>
<dbReference type="Pfam" id="PF07690">
    <property type="entry name" value="MFS_1"/>
    <property type="match status" value="1"/>
</dbReference>
<evidence type="ECO:0000256" key="4">
    <source>
        <dbReference type="ARBA" id="ARBA00022989"/>
    </source>
</evidence>
<keyword evidence="3 7" id="KW-0812">Transmembrane</keyword>
<evidence type="ECO:0000256" key="5">
    <source>
        <dbReference type="ARBA" id="ARBA00023136"/>
    </source>
</evidence>
<dbReference type="InterPro" id="IPR020846">
    <property type="entry name" value="MFS_dom"/>
</dbReference>
<organism evidence="9 10">
    <name type="scientific">Vanrija albida</name>
    <dbReference type="NCBI Taxonomy" id="181172"/>
    <lineage>
        <taxon>Eukaryota</taxon>
        <taxon>Fungi</taxon>
        <taxon>Dikarya</taxon>
        <taxon>Basidiomycota</taxon>
        <taxon>Agaricomycotina</taxon>
        <taxon>Tremellomycetes</taxon>
        <taxon>Trichosporonales</taxon>
        <taxon>Trichosporonaceae</taxon>
        <taxon>Vanrija</taxon>
    </lineage>
</organism>
<evidence type="ECO:0000259" key="8">
    <source>
        <dbReference type="PROSITE" id="PS50850"/>
    </source>
</evidence>
<feature type="transmembrane region" description="Helical" evidence="7">
    <location>
        <begin position="383"/>
        <end position="403"/>
    </location>
</feature>
<feature type="transmembrane region" description="Helical" evidence="7">
    <location>
        <begin position="135"/>
        <end position="158"/>
    </location>
</feature>
<feature type="transmembrane region" description="Helical" evidence="7">
    <location>
        <begin position="306"/>
        <end position="327"/>
    </location>
</feature>
<dbReference type="PROSITE" id="PS50850">
    <property type="entry name" value="MFS"/>
    <property type="match status" value="1"/>
</dbReference>
<dbReference type="GeneID" id="95988381"/>
<evidence type="ECO:0000313" key="9">
    <source>
        <dbReference type="EMBL" id="KAL1407902.1"/>
    </source>
</evidence>
<feature type="region of interest" description="Disordered" evidence="6">
    <location>
        <begin position="1"/>
        <end position="30"/>
    </location>
</feature>
<dbReference type="InterPro" id="IPR036259">
    <property type="entry name" value="MFS_trans_sf"/>
</dbReference>
<dbReference type="PANTHER" id="PTHR42718:SF9">
    <property type="entry name" value="MAJOR FACILITATOR SUPERFAMILY MULTIDRUG TRANSPORTER MFSC"/>
    <property type="match status" value="1"/>
</dbReference>
<feature type="transmembrane region" description="Helical" evidence="7">
    <location>
        <begin position="72"/>
        <end position="92"/>
    </location>
</feature>
<dbReference type="RefSeq" id="XP_069207846.1">
    <property type="nucleotide sequence ID" value="XM_069355775.1"/>
</dbReference>
<evidence type="ECO:0000256" key="3">
    <source>
        <dbReference type="ARBA" id="ARBA00022692"/>
    </source>
</evidence>
<dbReference type="Proteomes" id="UP001565368">
    <property type="component" value="Unassembled WGS sequence"/>
</dbReference>
<keyword evidence="10" id="KW-1185">Reference proteome</keyword>
<keyword evidence="4 7" id="KW-1133">Transmembrane helix</keyword>
<feature type="domain" description="Major facilitator superfamily (MFS) profile" evidence="8">
    <location>
        <begin position="74"/>
        <end position="535"/>
    </location>
</feature>
<sequence>MEPTPPVTKPRLDSDDQTIAPTPPTTSPPLLDLAAADKELEKKDEVVSGKFDDAPPSSTVHVAPNLTQRRKWVLLTVFSLAMFIDVLGYSAFFVLTESIARDLKVLYEQSSWVITSYGVTFAAFLLFWGRVSDLYSATIVFIGGFTGLGILCLIISFLKDKYSFFVLRALAGIAGSALIPSSYRLITAVFEPQELTLAFTVYGLSGAISNMIGTIIAGVLMISHGPGQLAAWRWFFRLLAVIILPLALASYALIPRYPGSNIGDPHKAKWRKLDVPGALIMCAAIILIILGLTLGASYGWKKPGFLVPFLLSWPLFVGFFVWEYYLGDEALLPHQTWRVPNFMVLIAFALEVYAWWGINFLPLTEYFITVADESAILAATRTLPQGVISLLVTVLLGTVPVLVSRPRWTIGVSLVLGATAYVLMAQPDSYVGDNYWRWLFPAFIIGSGGNMACFSAVNVAIMVSSPPEMAGVTGAVLQVSLQVGVAVAFAVQAGLLTVNPGGISNVDNIHASFYFQLGWILLWLIGFMALYRPSKAAPADPEATAVVA</sequence>
<feature type="transmembrane region" description="Helical" evidence="7">
    <location>
        <begin position="164"/>
        <end position="183"/>
    </location>
</feature>
<evidence type="ECO:0000313" key="10">
    <source>
        <dbReference type="Proteomes" id="UP001565368"/>
    </source>
</evidence>
<evidence type="ECO:0000256" key="2">
    <source>
        <dbReference type="ARBA" id="ARBA00022448"/>
    </source>
</evidence>